<dbReference type="InterPro" id="IPR032808">
    <property type="entry name" value="DoxX"/>
</dbReference>
<dbReference type="InterPro" id="IPR051907">
    <property type="entry name" value="DoxX-like_oxidoreductase"/>
</dbReference>
<comment type="subcellular location">
    <subcellularLocation>
        <location evidence="1">Cell membrane</location>
        <topology evidence="1">Multi-pass membrane protein</topology>
    </subcellularLocation>
</comment>
<name>A0ABV2JYA0_9GAMM</name>
<keyword evidence="5 7" id="KW-1133">Transmembrane helix</keyword>
<evidence type="ECO:0000256" key="6">
    <source>
        <dbReference type="ARBA" id="ARBA00023136"/>
    </source>
</evidence>
<proteinExistence type="inferred from homology"/>
<dbReference type="Pfam" id="PF07681">
    <property type="entry name" value="DoxX"/>
    <property type="match status" value="1"/>
</dbReference>
<feature type="transmembrane region" description="Helical" evidence="7">
    <location>
        <begin position="56"/>
        <end position="80"/>
    </location>
</feature>
<gene>
    <name evidence="8" type="ORF">ABIC75_003289</name>
</gene>
<evidence type="ECO:0000256" key="3">
    <source>
        <dbReference type="ARBA" id="ARBA00022475"/>
    </source>
</evidence>
<dbReference type="PANTHER" id="PTHR33452:SF1">
    <property type="entry name" value="INNER MEMBRANE PROTEIN YPHA-RELATED"/>
    <property type="match status" value="1"/>
</dbReference>
<organism evidence="8 9">
    <name type="scientific">Dyella japonica</name>
    <dbReference type="NCBI Taxonomy" id="231455"/>
    <lineage>
        <taxon>Bacteria</taxon>
        <taxon>Pseudomonadati</taxon>
        <taxon>Pseudomonadota</taxon>
        <taxon>Gammaproteobacteria</taxon>
        <taxon>Lysobacterales</taxon>
        <taxon>Rhodanobacteraceae</taxon>
        <taxon>Dyella</taxon>
    </lineage>
</organism>
<keyword evidence="4 7" id="KW-0812">Transmembrane</keyword>
<evidence type="ECO:0000313" key="8">
    <source>
        <dbReference type="EMBL" id="MET3653552.1"/>
    </source>
</evidence>
<evidence type="ECO:0000256" key="7">
    <source>
        <dbReference type="SAM" id="Phobius"/>
    </source>
</evidence>
<evidence type="ECO:0000256" key="1">
    <source>
        <dbReference type="ARBA" id="ARBA00004651"/>
    </source>
</evidence>
<sequence>MRPFIADKATHLLQWLHRIEWLGPLVVRVVFGYFWLETGIAKVHNLDGFTQRFVGWGIPFPAFSAGLSAWTELVGGLLILLGLFTRLVCIPMLINMAVAVILVVSANLTGLDDYVEADEIVYSLIFFWLLISGPGKASLDTLVARALGIRTASAAASPARAAIPLVAD</sequence>
<dbReference type="Proteomes" id="UP001549184">
    <property type="component" value="Unassembled WGS sequence"/>
</dbReference>
<dbReference type="EMBL" id="JBEPMU010000005">
    <property type="protein sequence ID" value="MET3653552.1"/>
    <property type="molecule type" value="Genomic_DNA"/>
</dbReference>
<keyword evidence="3" id="KW-1003">Cell membrane</keyword>
<protein>
    <submittedName>
        <fullName evidence="8">Oxidoreductase</fullName>
    </submittedName>
</protein>
<feature type="transmembrane region" description="Helical" evidence="7">
    <location>
        <begin position="120"/>
        <end position="139"/>
    </location>
</feature>
<evidence type="ECO:0000313" key="9">
    <source>
        <dbReference type="Proteomes" id="UP001549184"/>
    </source>
</evidence>
<comment type="similarity">
    <text evidence="2">Belongs to the DoxX family.</text>
</comment>
<feature type="transmembrane region" description="Helical" evidence="7">
    <location>
        <begin position="87"/>
        <end position="108"/>
    </location>
</feature>
<evidence type="ECO:0000256" key="5">
    <source>
        <dbReference type="ARBA" id="ARBA00022989"/>
    </source>
</evidence>
<reference evidence="8 9" key="1">
    <citation type="submission" date="2024-06" db="EMBL/GenBank/DDBJ databases">
        <title>Sorghum-associated microbial communities from plants grown in Nebraska, USA.</title>
        <authorList>
            <person name="Schachtman D."/>
        </authorList>
    </citation>
    <scope>NUCLEOTIDE SEQUENCE [LARGE SCALE GENOMIC DNA]</scope>
    <source>
        <strain evidence="8 9">1073</strain>
    </source>
</reference>
<dbReference type="RefSeq" id="WP_354014941.1">
    <property type="nucleotide sequence ID" value="NZ_JBEPMU010000005.1"/>
</dbReference>
<keyword evidence="6 7" id="KW-0472">Membrane</keyword>
<accession>A0ABV2JYA0</accession>
<evidence type="ECO:0000256" key="4">
    <source>
        <dbReference type="ARBA" id="ARBA00022692"/>
    </source>
</evidence>
<evidence type="ECO:0000256" key="2">
    <source>
        <dbReference type="ARBA" id="ARBA00006679"/>
    </source>
</evidence>
<feature type="transmembrane region" description="Helical" evidence="7">
    <location>
        <begin position="21"/>
        <end position="36"/>
    </location>
</feature>
<keyword evidence="9" id="KW-1185">Reference proteome</keyword>
<comment type="caution">
    <text evidence="8">The sequence shown here is derived from an EMBL/GenBank/DDBJ whole genome shotgun (WGS) entry which is preliminary data.</text>
</comment>
<dbReference type="PANTHER" id="PTHR33452">
    <property type="entry name" value="OXIDOREDUCTASE CATD-RELATED"/>
    <property type="match status" value="1"/>
</dbReference>